<keyword evidence="2" id="KW-1185">Reference proteome</keyword>
<protein>
    <submittedName>
        <fullName evidence="1">Uncharacterized protein</fullName>
    </submittedName>
</protein>
<reference evidence="2" key="1">
    <citation type="journal article" date="2015" name="Nat. Genet.">
        <title>The genome and transcriptome of the zoonotic hookworm Ancylostoma ceylanicum identify infection-specific gene families.</title>
        <authorList>
            <person name="Schwarz E.M."/>
            <person name="Hu Y."/>
            <person name="Antoshechkin I."/>
            <person name="Miller M.M."/>
            <person name="Sternberg P.W."/>
            <person name="Aroian R.V."/>
        </authorList>
    </citation>
    <scope>NUCLEOTIDE SEQUENCE</scope>
    <source>
        <strain evidence="2">HY135</strain>
    </source>
</reference>
<evidence type="ECO:0000313" key="1">
    <source>
        <dbReference type="EMBL" id="EYC23442.1"/>
    </source>
</evidence>
<dbReference type="Proteomes" id="UP000024635">
    <property type="component" value="Unassembled WGS sequence"/>
</dbReference>
<dbReference type="OrthoDB" id="5870147at2759"/>
<dbReference type="AlphaFoldDB" id="A0A016V8V3"/>
<accession>A0A016V8V3</accession>
<comment type="caution">
    <text evidence="1">The sequence shown here is derived from an EMBL/GenBank/DDBJ whole genome shotgun (WGS) entry which is preliminary data.</text>
</comment>
<sequence>MCENRKWSTRDPVSIDLPKKWARHHCTHEKLLCAFLVCNLSHLQVVLVKRVSVCVITHFFPEKTKAQSQIQGQHRPA</sequence>
<evidence type="ECO:0000313" key="2">
    <source>
        <dbReference type="Proteomes" id="UP000024635"/>
    </source>
</evidence>
<name>A0A016V8V3_9BILA</name>
<dbReference type="EMBL" id="JARK01001351">
    <property type="protein sequence ID" value="EYC23442.1"/>
    <property type="molecule type" value="Genomic_DNA"/>
</dbReference>
<gene>
    <name evidence="1" type="primary">Acey_s0015.g2651</name>
    <name evidence="1" type="ORF">Y032_0015g2651</name>
</gene>
<proteinExistence type="predicted"/>
<organism evidence="1 2">
    <name type="scientific">Ancylostoma ceylanicum</name>
    <dbReference type="NCBI Taxonomy" id="53326"/>
    <lineage>
        <taxon>Eukaryota</taxon>
        <taxon>Metazoa</taxon>
        <taxon>Ecdysozoa</taxon>
        <taxon>Nematoda</taxon>
        <taxon>Chromadorea</taxon>
        <taxon>Rhabditida</taxon>
        <taxon>Rhabditina</taxon>
        <taxon>Rhabditomorpha</taxon>
        <taxon>Strongyloidea</taxon>
        <taxon>Ancylostomatidae</taxon>
        <taxon>Ancylostomatinae</taxon>
        <taxon>Ancylostoma</taxon>
    </lineage>
</organism>